<dbReference type="AlphaFoldDB" id="A0A9D9I2W2"/>
<dbReference type="NCBIfam" id="NF033516">
    <property type="entry name" value="transpos_IS3"/>
    <property type="match status" value="1"/>
</dbReference>
<dbReference type="InterPro" id="IPR012337">
    <property type="entry name" value="RNaseH-like_sf"/>
</dbReference>
<dbReference type="InterPro" id="IPR050900">
    <property type="entry name" value="Transposase_IS3/IS150/IS904"/>
</dbReference>
<protein>
    <submittedName>
        <fullName evidence="2">IS3 family transposase</fullName>
    </submittedName>
</protein>
<evidence type="ECO:0000259" key="1">
    <source>
        <dbReference type="PROSITE" id="PS50994"/>
    </source>
</evidence>
<dbReference type="InterPro" id="IPR048020">
    <property type="entry name" value="Transpos_IS3"/>
</dbReference>
<reference evidence="2" key="1">
    <citation type="submission" date="2020-10" db="EMBL/GenBank/DDBJ databases">
        <authorList>
            <person name="Gilroy R."/>
        </authorList>
    </citation>
    <scope>NUCLEOTIDE SEQUENCE</scope>
    <source>
        <strain evidence="2">10037</strain>
    </source>
</reference>
<dbReference type="GO" id="GO:0015074">
    <property type="term" value="P:DNA integration"/>
    <property type="evidence" value="ECO:0007669"/>
    <property type="project" value="InterPro"/>
</dbReference>
<name>A0A9D9I2W2_9BACT</name>
<dbReference type="PROSITE" id="PS50994">
    <property type="entry name" value="INTEGRASE"/>
    <property type="match status" value="1"/>
</dbReference>
<dbReference type="SUPFAM" id="SSF53098">
    <property type="entry name" value="Ribonuclease H-like"/>
    <property type="match status" value="1"/>
</dbReference>
<comment type="caution">
    <text evidence="2">The sequence shown here is derived from an EMBL/GenBank/DDBJ whole genome shotgun (WGS) entry which is preliminary data.</text>
</comment>
<dbReference type="Pfam" id="PF13333">
    <property type="entry name" value="rve_2"/>
    <property type="match status" value="1"/>
</dbReference>
<evidence type="ECO:0000313" key="2">
    <source>
        <dbReference type="EMBL" id="MBO8464842.1"/>
    </source>
</evidence>
<dbReference type="InterPro" id="IPR001584">
    <property type="entry name" value="Integrase_cat-core"/>
</dbReference>
<gene>
    <name evidence="2" type="ORF">IAB93_02445</name>
</gene>
<sequence length="322" mass="37191">MNRLRELVPEVSLEELCALFGRTRQAYYRKLNYNYREHAEDGIILDLVQEYRKDMGRIGGRKLWNLINSRPGGGIPVGRDRLFDLLEREHLKVHRKRRRVCTTYSSRWLRQWPNLIRGVVPTAANQIWVSDITYIDTDGGFAYLHLVTDAYSKKILGWCLSPTLHSDYTVEALMMAIRNAGCRLDGLIHHSDRGCQYCCEKYVKLLQDNGMMISMTECGNPRENAIAERVNGILKSEWLNDERFSGISDARIRIAEIIDIYNNKRPHLSLGYATPAQASLMVGEQTRKWKNYYKTKESPEKTEEIILSLTSDVRTNLQTSGL</sequence>
<evidence type="ECO:0000313" key="3">
    <source>
        <dbReference type="Proteomes" id="UP000823597"/>
    </source>
</evidence>
<feature type="domain" description="Integrase catalytic" evidence="1">
    <location>
        <begin position="117"/>
        <end position="283"/>
    </location>
</feature>
<dbReference type="PANTHER" id="PTHR46889:SF5">
    <property type="entry name" value="INTEGRASE PROTEIN"/>
    <property type="match status" value="1"/>
</dbReference>
<accession>A0A9D9I2W2</accession>
<proteinExistence type="predicted"/>
<dbReference type="EMBL" id="JADIME010000028">
    <property type="protein sequence ID" value="MBO8464842.1"/>
    <property type="molecule type" value="Genomic_DNA"/>
</dbReference>
<dbReference type="Gene3D" id="3.30.420.10">
    <property type="entry name" value="Ribonuclease H-like superfamily/Ribonuclease H"/>
    <property type="match status" value="1"/>
</dbReference>
<dbReference type="InterPro" id="IPR036397">
    <property type="entry name" value="RNaseH_sf"/>
</dbReference>
<dbReference type="PANTHER" id="PTHR46889">
    <property type="entry name" value="TRANSPOSASE INSF FOR INSERTION SEQUENCE IS3B-RELATED"/>
    <property type="match status" value="1"/>
</dbReference>
<reference evidence="2" key="2">
    <citation type="journal article" date="2021" name="PeerJ">
        <title>Extensive microbial diversity within the chicken gut microbiome revealed by metagenomics and culture.</title>
        <authorList>
            <person name="Gilroy R."/>
            <person name="Ravi A."/>
            <person name="Getino M."/>
            <person name="Pursley I."/>
            <person name="Horton D.L."/>
            <person name="Alikhan N.F."/>
            <person name="Baker D."/>
            <person name="Gharbi K."/>
            <person name="Hall N."/>
            <person name="Watson M."/>
            <person name="Adriaenssens E.M."/>
            <person name="Foster-Nyarko E."/>
            <person name="Jarju S."/>
            <person name="Secka A."/>
            <person name="Antonio M."/>
            <person name="Oren A."/>
            <person name="Chaudhuri R.R."/>
            <person name="La Ragione R."/>
            <person name="Hildebrand F."/>
            <person name="Pallen M.J."/>
        </authorList>
    </citation>
    <scope>NUCLEOTIDE SEQUENCE</scope>
    <source>
        <strain evidence="2">10037</strain>
    </source>
</reference>
<dbReference type="Proteomes" id="UP000823597">
    <property type="component" value="Unassembled WGS sequence"/>
</dbReference>
<dbReference type="GO" id="GO:0003676">
    <property type="term" value="F:nucleic acid binding"/>
    <property type="evidence" value="ECO:0007669"/>
    <property type="project" value="InterPro"/>
</dbReference>
<dbReference type="Pfam" id="PF00665">
    <property type="entry name" value="rve"/>
    <property type="match status" value="1"/>
</dbReference>
<organism evidence="2 3">
    <name type="scientific">Candidatus Merdivivens pullistercoris</name>
    <dbReference type="NCBI Taxonomy" id="2840873"/>
    <lineage>
        <taxon>Bacteria</taxon>
        <taxon>Pseudomonadati</taxon>
        <taxon>Bacteroidota</taxon>
        <taxon>Bacteroidia</taxon>
        <taxon>Bacteroidales</taxon>
        <taxon>Muribaculaceae</taxon>
        <taxon>Muribaculaceae incertae sedis</taxon>
        <taxon>Candidatus Merdivivens</taxon>
    </lineage>
</organism>